<gene>
    <name evidence="1" type="ORF">SAMN05216219_1810</name>
</gene>
<evidence type="ECO:0000313" key="2">
    <source>
        <dbReference type="Proteomes" id="UP000198867"/>
    </source>
</evidence>
<dbReference type="AlphaFoldDB" id="A0A1I5B8R7"/>
<dbReference type="RefSeq" id="WP_090710687.1">
    <property type="nucleotide sequence ID" value="NZ_FOVM01000004.1"/>
</dbReference>
<keyword evidence="2" id="KW-1185">Reference proteome</keyword>
<evidence type="ECO:0008006" key="3">
    <source>
        <dbReference type="Google" id="ProtNLM"/>
    </source>
</evidence>
<reference evidence="2" key="1">
    <citation type="submission" date="2016-10" db="EMBL/GenBank/DDBJ databases">
        <authorList>
            <person name="Varghese N."/>
            <person name="Submissions S."/>
        </authorList>
    </citation>
    <scope>NUCLEOTIDE SEQUENCE [LARGE SCALE GENOMIC DNA]</scope>
    <source>
        <strain evidence="2">CGMCC 1.11101</strain>
    </source>
</reference>
<dbReference type="SUPFAM" id="SSF52266">
    <property type="entry name" value="SGNH hydrolase"/>
    <property type="match status" value="1"/>
</dbReference>
<evidence type="ECO:0000313" key="1">
    <source>
        <dbReference type="EMBL" id="SFN71103.1"/>
    </source>
</evidence>
<dbReference type="STRING" id="995034.SAMN05216219_1810"/>
<protein>
    <recommendedName>
        <fullName evidence="3">GDSL-like Lipase/Acylhydrolase family protein</fullName>
    </recommendedName>
</protein>
<organism evidence="1 2">
    <name type="scientific">Mycetocola miduiensis</name>
    <dbReference type="NCBI Taxonomy" id="995034"/>
    <lineage>
        <taxon>Bacteria</taxon>
        <taxon>Bacillati</taxon>
        <taxon>Actinomycetota</taxon>
        <taxon>Actinomycetes</taxon>
        <taxon>Micrococcales</taxon>
        <taxon>Microbacteriaceae</taxon>
        <taxon>Mycetocola</taxon>
    </lineage>
</organism>
<name>A0A1I5B8R7_9MICO</name>
<dbReference type="InterPro" id="IPR036514">
    <property type="entry name" value="SGNH_hydro_sf"/>
</dbReference>
<dbReference type="EMBL" id="FOVM01000004">
    <property type="protein sequence ID" value="SFN71103.1"/>
    <property type="molecule type" value="Genomic_DNA"/>
</dbReference>
<sequence>MLGPLFWGWFRARTEDQREWRYPTGPSEVSIAGNHPVRILVIGDGPAAGCGVRTHQLGFAGHLARNIAGRLERGVVVTVAAQPAASARSILRRLDGLNLDGYDAIVLMLATTDAFCLTPRRSWQRDMTALVHALNSGSTASVSVTSAANLHVARSLSPFARFLTGSHARMLDIETSHICAQSNTPMISLDAASDLTSRTYALWGRRIGAHVAGSLHEGDPATRYANAATEFQTRARW</sequence>
<dbReference type="Gene3D" id="3.40.50.1110">
    <property type="entry name" value="SGNH hydrolase"/>
    <property type="match status" value="1"/>
</dbReference>
<dbReference type="Proteomes" id="UP000198867">
    <property type="component" value="Unassembled WGS sequence"/>
</dbReference>
<accession>A0A1I5B8R7</accession>
<proteinExistence type="predicted"/>